<protein>
    <submittedName>
        <fullName evidence="1">Uncharacterized protein</fullName>
    </submittedName>
</protein>
<evidence type="ECO:0000313" key="2">
    <source>
        <dbReference type="Proteomes" id="UP000177982"/>
    </source>
</evidence>
<dbReference type="AlphaFoldDB" id="A0A1G2L4T5"/>
<comment type="caution">
    <text evidence="1">The sequence shown here is derived from an EMBL/GenBank/DDBJ whole genome shotgun (WGS) entry which is preliminary data.</text>
</comment>
<accession>A0A1G2L4T5</accession>
<evidence type="ECO:0000313" key="1">
    <source>
        <dbReference type="EMBL" id="OHA06524.1"/>
    </source>
</evidence>
<dbReference type="Proteomes" id="UP000177982">
    <property type="component" value="Unassembled WGS sequence"/>
</dbReference>
<proteinExistence type="predicted"/>
<gene>
    <name evidence="1" type="ORF">A2934_05290</name>
</gene>
<reference evidence="1 2" key="1">
    <citation type="journal article" date="2016" name="Nat. Commun.">
        <title>Thousands of microbial genomes shed light on interconnected biogeochemical processes in an aquifer system.</title>
        <authorList>
            <person name="Anantharaman K."/>
            <person name="Brown C.T."/>
            <person name="Hug L.A."/>
            <person name="Sharon I."/>
            <person name="Castelle C.J."/>
            <person name="Probst A.J."/>
            <person name="Thomas B.C."/>
            <person name="Singh A."/>
            <person name="Wilkins M.J."/>
            <person name="Karaoz U."/>
            <person name="Brodie E.L."/>
            <person name="Williams K.H."/>
            <person name="Hubbard S.S."/>
            <person name="Banfield J.F."/>
        </authorList>
    </citation>
    <scope>NUCLEOTIDE SEQUENCE [LARGE SCALE GENOMIC DNA]</scope>
</reference>
<name>A0A1G2L4T5_9BACT</name>
<sequence length="201" mass="22720">MKFLKRVKTIEVKRCFVGSQYIRGGSDKRRVPTFERNEFIKKQNQARKYVKRLSEKQLDRIIATEFKKRLMAYNDCDWHIGTINVNEVGVWKGAGGLPVYWTADSLKKTAVKVAWALSRPEKHRIRALKAIPRILKTSLDLLEQDPYSLPIVLPGGIGTAGRKGLKKMKGDIDDGCIRAIALAISGKKNLKAYIGSVRHSV</sequence>
<organism evidence="1 2">
    <name type="scientific">Candidatus Sungbacteria bacterium RIFCSPLOWO2_01_FULL_47_10</name>
    <dbReference type="NCBI Taxonomy" id="1802276"/>
    <lineage>
        <taxon>Bacteria</taxon>
        <taxon>Candidatus Sungiibacteriota</taxon>
    </lineage>
</organism>
<dbReference type="EMBL" id="MHQO01000028">
    <property type="protein sequence ID" value="OHA06524.1"/>
    <property type="molecule type" value="Genomic_DNA"/>
</dbReference>